<dbReference type="GO" id="GO:0015293">
    <property type="term" value="F:symporter activity"/>
    <property type="evidence" value="ECO:0007669"/>
    <property type="project" value="InterPro"/>
</dbReference>
<accession>A0A1E5FSQ3</accession>
<dbReference type="Pfam" id="PF13347">
    <property type="entry name" value="MFS_2"/>
    <property type="match status" value="1"/>
</dbReference>
<keyword evidence="2" id="KW-1133">Transmembrane helix</keyword>
<dbReference type="GO" id="GO:0005886">
    <property type="term" value="C:plasma membrane"/>
    <property type="evidence" value="ECO:0007669"/>
    <property type="project" value="TreeGrafter"/>
</dbReference>
<feature type="transmembrane region" description="Helical" evidence="2">
    <location>
        <begin position="298"/>
        <end position="319"/>
    </location>
</feature>
<name>A0A1E5FSQ3_VIBSP</name>
<organism evidence="3 4">
    <name type="scientific">Vibrio splendidus 12E03</name>
    <dbReference type="NCBI Taxonomy" id="1191305"/>
    <lineage>
        <taxon>Bacteria</taxon>
        <taxon>Pseudomonadati</taxon>
        <taxon>Pseudomonadota</taxon>
        <taxon>Gammaproteobacteria</taxon>
        <taxon>Vibrionales</taxon>
        <taxon>Vibrionaceae</taxon>
        <taxon>Vibrio</taxon>
    </lineage>
</organism>
<comment type="caution">
    <text evidence="3">The sequence shown here is derived from an EMBL/GenBank/DDBJ whole genome shotgun (WGS) entry which is preliminary data.</text>
</comment>
<dbReference type="EMBL" id="AJZD02000133">
    <property type="protein sequence ID" value="OEF93550.1"/>
    <property type="molecule type" value="Genomic_DNA"/>
</dbReference>
<evidence type="ECO:0000256" key="2">
    <source>
        <dbReference type="SAM" id="Phobius"/>
    </source>
</evidence>
<dbReference type="PANTHER" id="PTHR11328">
    <property type="entry name" value="MAJOR FACILITATOR SUPERFAMILY DOMAIN-CONTAINING PROTEIN"/>
    <property type="match status" value="1"/>
</dbReference>
<keyword evidence="2" id="KW-0812">Transmembrane</keyword>
<dbReference type="Proteomes" id="UP000094802">
    <property type="component" value="Unassembled WGS sequence"/>
</dbReference>
<evidence type="ECO:0000256" key="1">
    <source>
        <dbReference type="ARBA" id="ARBA00009617"/>
    </source>
</evidence>
<dbReference type="InterPro" id="IPR039672">
    <property type="entry name" value="MFS_2"/>
</dbReference>
<dbReference type="GO" id="GO:0008643">
    <property type="term" value="P:carbohydrate transport"/>
    <property type="evidence" value="ECO:0007669"/>
    <property type="project" value="InterPro"/>
</dbReference>
<dbReference type="AlphaFoldDB" id="A0A1E5FSQ3"/>
<dbReference type="InterPro" id="IPR036259">
    <property type="entry name" value="MFS_trans_sf"/>
</dbReference>
<keyword evidence="2" id="KW-0472">Membrane</keyword>
<dbReference type="SUPFAM" id="SSF103473">
    <property type="entry name" value="MFS general substrate transporter"/>
    <property type="match status" value="1"/>
</dbReference>
<evidence type="ECO:0000313" key="4">
    <source>
        <dbReference type="Proteomes" id="UP000094802"/>
    </source>
</evidence>
<feature type="transmembrane region" description="Helical" evidence="2">
    <location>
        <begin position="369"/>
        <end position="388"/>
    </location>
</feature>
<dbReference type="Gene3D" id="1.20.1250.20">
    <property type="entry name" value="MFS general substrate transporter like domains"/>
    <property type="match status" value="1"/>
</dbReference>
<protein>
    <recommendedName>
        <fullName evidence="5">Sugar transporter</fullName>
    </recommendedName>
</protein>
<dbReference type="OrthoDB" id="181905at2"/>
<gene>
    <name evidence="3" type="ORF">A142_20530</name>
</gene>
<evidence type="ECO:0008006" key="5">
    <source>
        <dbReference type="Google" id="ProtNLM"/>
    </source>
</evidence>
<reference evidence="3 4" key="1">
    <citation type="journal article" date="2012" name="Science">
        <title>Ecological populations of bacteria act as socially cohesive units of antibiotic production and resistance.</title>
        <authorList>
            <person name="Cordero O.X."/>
            <person name="Wildschutte H."/>
            <person name="Kirkup B."/>
            <person name="Proehl S."/>
            <person name="Ngo L."/>
            <person name="Hussain F."/>
            <person name="Le Roux F."/>
            <person name="Mincer T."/>
            <person name="Polz M.F."/>
        </authorList>
    </citation>
    <scope>NUCLEOTIDE SEQUENCE [LARGE SCALE GENOMIC DNA]</scope>
    <source>
        <strain evidence="3 4">12E03</strain>
    </source>
</reference>
<sequence>MGSLTKAEMMQFGAGGGASSAIFQFTTTYLLFFFTNIAGIEASQAAQLILVMKVVDAIFDITAAYIVDNVDLKFGQGKYRPYIAAFAPILGLSIYIIFSSHNFGDDISTFFIYLAVAVFSIALSFCNMAYNGLTVKMSSNYDERASMITCKQLIGVGVGFFASFLPLYIAAYFGGGHKGWEVTALMMSVLVVSLFYISWYGSRKKDYSVNKSKQYNKQLSISSYQTILMQNKPLVALMICQSCLMFSVTLEGATAIYFFIYYLKGESLFPLYQGLVVALSSVAIFVAPKLIRHYDKRFVYISSCKLAIILLFIALYSSLNFSANVSLVFLVLLKVLIVFCANLVWMLLPDCVDYGEKKYGISAAAVTQSLLTFFAKIFSGLGVFFAGFVLSNVGFEAESATMSSEINLVFVTFKFLPFLLSLLISILVMRNYSITRSSLY</sequence>
<feature type="transmembrane region" description="Helical" evidence="2">
    <location>
        <begin position="46"/>
        <end position="67"/>
    </location>
</feature>
<feature type="transmembrane region" description="Helical" evidence="2">
    <location>
        <begin position="408"/>
        <end position="429"/>
    </location>
</feature>
<comment type="similarity">
    <text evidence="1">Belongs to the sodium:galactoside symporter (TC 2.A.2) family.</text>
</comment>
<feature type="transmembrane region" description="Helical" evidence="2">
    <location>
        <begin position="180"/>
        <end position="201"/>
    </location>
</feature>
<feature type="transmembrane region" description="Helical" evidence="2">
    <location>
        <begin position="153"/>
        <end position="174"/>
    </location>
</feature>
<feature type="transmembrane region" description="Helical" evidence="2">
    <location>
        <begin position="110"/>
        <end position="133"/>
    </location>
</feature>
<dbReference type="PANTHER" id="PTHR11328:SF24">
    <property type="entry name" value="MAJOR FACILITATOR SUPERFAMILY (MFS) PROFILE DOMAIN-CONTAINING PROTEIN"/>
    <property type="match status" value="1"/>
</dbReference>
<evidence type="ECO:0000313" key="3">
    <source>
        <dbReference type="EMBL" id="OEF93550.1"/>
    </source>
</evidence>
<feature type="transmembrane region" description="Helical" evidence="2">
    <location>
        <begin position="79"/>
        <end position="98"/>
    </location>
</feature>
<feature type="transmembrane region" description="Helical" evidence="2">
    <location>
        <begin position="269"/>
        <end position="286"/>
    </location>
</feature>
<feature type="transmembrane region" description="Helical" evidence="2">
    <location>
        <begin position="12"/>
        <end position="34"/>
    </location>
</feature>
<feature type="transmembrane region" description="Helical" evidence="2">
    <location>
        <begin position="325"/>
        <end position="348"/>
    </location>
</feature>
<feature type="transmembrane region" description="Helical" evidence="2">
    <location>
        <begin position="234"/>
        <end position="263"/>
    </location>
</feature>
<proteinExistence type="inferred from homology"/>
<dbReference type="RefSeq" id="WP_019820019.1">
    <property type="nucleotide sequence ID" value="NZ_AJZD02000133.1"/>
</dbReference>